<dbReference type="EMBL" id="CAJNOH010000347">
    <property type="protein sequence ID" value="CAF1008531.1"/>
    <property type="molecule type" value="Genomic_DNA"/>
</dbReference>
<name>A0A814HEF0_9BILA</name>
<dbReference type="Proteomes" id="UP000663854">
    <property type="component" value="Unassembled WGS sequence"/>
</dbReference>
<evidence type="ECO:0000313" key="4">
    <source>
        <dbReference type="Proteomes" id="UP000663870"/>
    </source>
</evidence>
<organism evidence="1 3">
    <name type="scientific">Rotaria sordida</name>
    <dbReference type="NCBI Taxonomy" id="392033"/>
    <lineage>
        <taxon>Eukaryota</taxon>
        <taxon>Metazoa</taxon>
        <taxon>Spiralia</taxon>
        <taxon>Gnathifera</taxon>
        <taxon>Rotifera</taxon>
        <taxon>Eurotatoria</taxon>
        <taxon>Bdelloidea</taxon>
        <taxon>Philodinida</taxon>
        <taxon>Philodinidae</taxon>
        <taxon>Rotaria</taxon>
    </lineage>
</organism>
<gene>
    <name evidence="2" type="ORF">JXQ802_LOCUS32425</name>
    <name evidence="1" type="ORF">PYM288_LOCUS14987</name>
</gene>
<dbReference type="Proteomes" id="UP000663870">
    <property type="component" value="Unassembled WGS sequence"/>
</dbReference>
<dbReference type="AlphaFoldDB" id="A0A814HEF0"/>
<keyword evidence="4" id="KW-1185">Reference proteome</keyword>
<proteinExistence type="predicted"/>
<protein>
    <submittedName>
        <fullName evidence="1">Uncharacterized protein</fullName>
    </submittedName>
</protein>
<reference evidence="1" key="1">
    <citation type="submission" date="2021-02" db="EMBL/GenBank/DDBJ databases">
        <authorList>
            <person name="Nowell W R."/>
        </authorList>
    </citation>
    <scope>NUCLEOTIDE SEQUENCE</scope>
</reference>
<evidence type="ECO:0000313" key="2">
    <source>
        <dbReference type="EMBL" id="CAF1357264.1"/>
    </source>
</evidence>
<accession>A0A814HEF0</accession>
<evidence type="ECO:0000313" key="1">
    <source>
        <dbReference type="EMBL" id="CAF1008531.1"/>
    </source>
</evidence>
<dbReference type="EMBL" id="CAJNOL010001426">
    <property type="protein sequence ID" value="CAF1357264.1"/>
    <property type="molecule type" value="Genomic_DNA"/>
</dbReference>
<sequence length="257" mass="30306">MTDRIQSSIQNVSSCLRSQSCHDSRDKVNRTVSALHRQTVDRAQRHFEKQLAKSEREVQLAMNQRRDYSSSSAEKIQATQYLEHLRSTLNNDYTQLIQAYVHEHKDKVDEIEKHMNQRHGEECQLEKTIAQRTLQEALQEAQLQSEKIRLESINQVIRERDAICEEKLAAQKIRYNRLLDEQAQRLRAEQVLQTNESSTFIEHIDMAELKGRLARVEYEHRELKQLIIDLRTDLSDIFIQQPKYRSTVNIPNFVVKP</sequence>
<comment type="caution">
    <text evidence="1">The sequence shown here is derived from an EMBL/GenBank/DDBJ whole genome shotgun (WGS) entry which is preliminary data.</text>
</comment>
<evidence type="ECO:0000313" key="3">
    <source>
        <dbReference type="Proteomes" id="UP000663854"/>
    </source>
</evidence>